<name>A0A2P2QAR1_RHIMU</name>
<reference evidence="1" key="1">
    <citation type="submission" date="2018-02" db="EMBL/GenBank/DDBJ databases">
        <title>Rhizophora mucronata_Transcriptome.</title>
        <authorList>
            <person name="Meera S.P."/>
            <person name="Sreeshan A."/>
            <person name="Augustine A."/>
        </authorList>
    </citation>
    <scope>NUCLEOTIDE SEQUENCE</scope>
    <source>
        <tissue evidence="1">Leaf</tissue>
    </source>
</reference>
<evidence type="ECO:0000313" key="1">
    <source>
        <dbReference type="EMBL" id="MBX64055.1"/>
    </source>
</evidence>
<sequence>MDSKLYPNDLRFNI</sequence>
<dbReference type="EMBL" id="GGEC01083571">
    <property type="protein sequence ID" value="MBX64055.1"/>
    <property type="molecule type" value="Transcribed_RNA"/>
</dbReference>
<accession>A0A2P2QAR1</accession>
<protein>
    <submittedName>
        <fullName evidence="1">Uncharacterized protein</fullName>
    </submittedName>
</protein>
<proteinExistence type="predicted"/>
<organism evidence="1">
    <name type="scientific">Rhizophora mucronata</name>
    <name type="common">Asiatic mangrove</name>
    <dbReference type="NCBI Taxonomy" id="61149"/>
    <lineage>
        <taxon>Eukaryota</taxon>
        <taxon>Viridiplantae</taxon>
        <taxon>Streptophyta</taxon>
        <taxon>Embryophyta</taxon>
        <taxon>Tracheophyta</taxon>
        <taxon>Spermatophyta</taxon>
        <taxon>Magnoliopsida</taxon>
        <taxon>eudicotyledons</taxon>
        <taxon>Gunneridae</taxon>
        <taxon>Pentapetalae</taxon>
        <taxon>rosids</taxon>
        <taxon>fabids</taxon>
        <taxon>Malpighiales</taxon>
        <taxon>Rhizophoraceae</taxon>
        <taxon>Rhizophora</taxon>
    </lineage>
</organism>